<protein>
    <recommendedName>
        <fullName evidence="3">dUTPase-like domain-containing protein</fullName>
    </recommendedName>
</protein>
<proteinExistence type="predicted"/>
<evidence type="ECO:0000313" key="2">
    <source>
        <dbReference type="Proteomes" id="UP001519460"/>
    </source>
</evidence>
<comment type="caution">
    <text evidence="1">The sequence shown here is derived from an EMBL/GenBank/DDBJ whole genome shotgun (WGS) entry which is preliminary data.</text>
</comment>
<dbReference type="Proteomes" id="UP001519460">
    <property type="component" value="Unassembled WGS sequence"/>
</dbReference>
<gene>
    <name evidence="1" type="ORF">BaRGS_00020149</name>
</gene>
<evidence type="ECO:0000313" key="1">
    <source>
        <dbReference type="EMBL" id="KAK7488532.1"/>
    </source>
</evidence>
<reference evidence="1 2" key="1">
    <citation type="journal article" date="2023" name="Sci. Data">
        <title>Genome assembly of the Korean intertidal mud-creeper Batillaria attramentaria.</title>
        <authorList>
            <person name="Patra A.K."/>
            <person name="Ho P.T."/>
            <person name="Jun S."/>
            <person name="Lee S.J."/>
            <person name="Kim Y."/>
            <person name="Won Y.J."/>
        </authorList>
    </citation>
    <scope>NUCLEOTIDE SEQUENCE [LARGE SCALE GENOMIC DNA]</scope>
    <source>
        <strain evidence="1">Wonlab-2016</strain>
    </source>
</reference>
<organism evidence="1 2">
    <name type="scientific">Batillaria attramentaria</name>
    <dbReference type="NCBI Taxonomy" id="370345"/>
    <lineage>
        <taxon>Eukaryota</taxon>
        <taxon>Metazoa</taxon>
        <taxon>Spiralia</taxon>
        <taxon>Lophotrochozoa</taxon>
        <taxon>Mollusca</taxon>
        <taxon>Gastropoda</taxon>
        <taxon>Caenogastropoda</taxon>
        <taxon>Sorbeoconcha</taxon>
        <taxon>Cerithioidea</taxon>
        <taxon>Batillariidae</taxon>
        <taxon>Batillaria</taxon>
    </lineage>
</organism>
<evidence type="ECO:0008006" key="3">
    <source>
        <dbReference type="Google" id="ProtNLM"/>
    </source>
</evidence>
<accession>A0ABD0KNP0</accession>
<sequence>MKDCTILDRGIGILDEVAICVANCSSVPFGASVTLMAEVADRIYVAASHQCRSRCMCSQITSAR</sequence>
<name>A0ABD0KNP0_9CAEN</name>
<dbReference type="AlphaFoldDB" id="A0ABD0KNP0"/>
<feature type="non-terminal residue" evidence="1">
    <location>
        <position position="64"/>
    </location>
</feature>
<dbReference type="EMBL" id="JACVVK020000149">
    <property type="protein sequence ID" value="KAK7488532.1"/>
    <property type="molecule type" value="Genomic_DNA"/>
</dbReference>
<keyword evidence="2" id="KW-1185">Reference proteome</keyword>